<dbReference type="GO" id="GO:0009254">
    <property type="term" value="P:peptidoglycan turnover"/>
    <property type="evidence" value="ECO:0007669"/>
    <property type="project" value="TreeGrafter"/>
</dbReference>
<dbReference type="SUPFAM" id="SSF53697">
    <property type="entry name" value="SIS domain"/>
    <property type="match status" value="1"/>
</dbReference>
<comment type="catalytic activity">
    <reaction evidence="3">
        <text>N-acetyl-D-muramate 6-phosphate + H2O = N-acetyl-D-glucosamine 6-phosphate + (R)-lactate</text>
        <dbReference type="Rhea" id="RHEA:26410"/>
        <dbReference type="ChEBI" id="CHEBI:15377"/>
        <dbReference type="ChEBI" id="CHEBI:16004"/>
        <dbReference type="ChEBI" id="CHEBI:57513"/>
        <dbReference type="ChEBI" id="CHEBI:58722"/>
        <dbReference type="EC" id="4.2.1.126"/>
    </reaction>
</comment>
<dbReference type="GO" id="GO:0016835">
    <property type="term" value="F:carbon-oxygen lyase activity"/>
    <property type="evidence" value="ECO:0007669"/>
    <property type="project" value="UniProtKB-UniRule"/>
</dbReference>
<dbReference type="GO" id="GO:0016803">
    <property type="term" value="F:ether hydrolase activity"/>
    <property type="evidence" value="ECO:0007669"/>
    <property type="project" value="TreeGrafter"/>
</dbReference>
<keyword evidence="2 3" id="KW-0119">Carbohydrate metabolism</keyword>
<comment type="subunit">
    <text evidence="3">Homodimer.</text>
</comment>
<dbReference type="PANTHER" id="PTHR10088">
    <property type="entry name" value="GLUCOKINASE REGULATORY PROTEIN"/>
    <property type="match status" value="1"/>
</dbReference>
<comment type="caution">
    <text evidence="5">The sequence shown here is derived from an EMBL/GenBank/DDBJ whole genome shotgun (WGS) entry which is preliminary data.</text>
</comment>
<dbReference type="Gene3D" id="1.10.8.1080">
    <property type="match status" value="1"/>
</dbReference>
<dbReference type="HAMAP" id="MF_00068">
    <property type="entry name" value="MurQ"/>
    <property type="match status" value="1"/>
</dbReference>
<evidence type="ECO:0000256" key="2">
    <source>
        <dbReference type="ARBA" id="ARBA00023277"/>
    </source>
</evidence>
<dbReference type="EMBL" id="QUWK01000001">
    <property type="protein sequence ID" value="RFU96250.1"/>
    <property type="molecule type" value="Genomic_DNA"/>
</dbReference>
<comment type="similarity">
    <text evidence="3">Belongs to the GCKR-like family. MurNAc-6-P etherase subfamily.</text>
</comment>
<reference evidence="5 6" key="2">
    <citation type="submission" date="2018-09" db="EMBL/GenBank/DDBJ databases">
        <title>Genome of Sphaerochaeta halotolerans strain 4-11.</title>
        <authorList>
            <person name="Nazina T.N."/>
            <person name="Sokolova D.S."/>
        </authorList>
    </citation>
    <scope>NUCLEOTIDE SEQUENCE [LARGE SCALE GENOMIC DNA]</scope>
    <source>
        <strain evidence="5 6">4-11</strain>
    </source>
</reference>
<accession>A0A372MM71</accession>
<dbReference type="NCBIfam" id="NF003915">
    <property type="entry name" value="PRK05441.1"/>
    <property type="match status" value="1"/>
</dbReference>
<feature type="domain" description="SIS" evidence="4">
    <location>
        <begin position="56"/>
        <end position="219"/>
    </location>
</feature>
<sequence>MSHTNLPTTEMRNPASYRIDTKSTLEILTIINQEDQKVPLAVAQRLPEIASLVDDVVVSFKKGGRLFYIGAGTSGRLGVLDASECPPTFGVKPTMVQGVIAGGLPALTTAIESAEDDPEAGIEELKRRGFTSTDVLVGITASGQAPYVIGAMAWAQELGAKVGAISCNEYSAVFDHADHKIYIAVDAEIITGSTRMKSGTAQKLVLNMITTTAMIRIGKVNNNLMVDMLPLNAKLVDRAKRLISEVTACSREEAELLYESSNGNVRVAILMHMLSLNAEDAKNLLEKSEGSLNRALDSRGVVH</sequence>
<dbReference type="Pfam" id="PF22645">
    <property type="entry name" value="GKRP_SIS_N"/>
    <property type="match status" value="1"/>
</dbReference>
<dbReference type="FunFam" id="3.40.50.10490:FF:000014">
    <property type="entry name" value="N-acetylmuramic acid 6-phosphate etherase"/>
    <property type="match status" value="1"/>
</dbReference>
<comment type="pathway">
    <text evidence="3">Amino-sugar metabolism; N-acetylmuramate degradation.</text>
</comment>
<dbReference type="UniPathway" id="UPA00342"/>
<name>A0A372MM71_9SPIR</name>
<dbReference type="EC" id="4.2.1.126" evidence="3"/>
<dbReference type="GO" id="GO:0046348">
    <property type="term" value="P:amino sugar catabolic process"/>
    <property type="evidence" value="ECO:0007669"/>
    <property type="project" value="InterPro"/>
</dbReference>
<dbReference type="PANTHER" id="PTHR10088:SF4">
    <property type="entry name" value="GLUCOKINASE REGULATORY PROTEIN"/>
    <property type="match status" value="1"/>
</dbReference>
<dbReference type="NCBIfam" id="NF009222">
    <property type="entry name" value="PRK12570.1"/>
    <property type="match status" value="1"/>
</dbReference>
<dbReference type="Proteomes" id="UP000264002">
    <property type="component" value="Unassembled WGS sequence"/>
</dbReference>
<dbReference type="InterPro" id="IPR005488">
    <property type="entry name" value="Etherase_MurQ"/>
</dbReference>
<dbReference type="PROSITE" id="PS51464">
    <property type="entry name" value="SIS"/>
    <property type="match status" value="1"/>
</dbReference>
<dbReference type="InterPro" id="IPR040190">
    <property type="entry name" value="MURQ/GCKR"/>
</dbReference>
<dbReference type="GO" id="GO:0097367">
    <property type="term" value="F:carbohydrate derivative binding"/>
    <property type="evidence" value="ECO:0007669"/>
    <property type="project" value="InterPro"/>
</dbReference>
<keyword evidence="1 3" id="KW-0456">Lyase</keyword>
<comment type="miscellaneous">
    <text evidence="3">A lyase-type mechanism (elimination/hydration) is suggested for the cleavage of the lactyl ether bond of MurNAc 6-phosphate, with the formation of an alpha,beta-unsaturated aldehyde intermediate with (E)-stereochemistry, followed by the syn addition of water to give product.</text>
</comment>
<evidence type="ECO:0000313" key="6">
    <source>
        <dbReference type="Proteomes" id="UP000264002"/>
    </source>
</evidence>
<reference evidence="6" key="1">
    <citation type="submission" date="2018-08" db="EMBL/GenBank/DDBJ databases">
        <authorList>
            <person name="Grouzdev D.S."/>
            <person name="Krutkina M.S."/>
        </authorList>
    </citation>
    <scope>NUCLEOTIDE SEQUENCE [LARGE SCALE GENOMIC DNA]</scope>
    <source>
        <strain evidence="6">4-11</strain>
    </source>
</reference>
<dbReference type="CDD" id="cd05007">
    <property type="entry name" value="SIS_Etherase"/>
    <property type="match status" value="1"/>
</dbReference>
<evidence type="ECO:0000256" key="1">
    <source>
        <dbReference type="ARBA" id="ARBA00023239"/>
    </source>
</evidence>
<evidence type="ECO:0000313" key="5">
    <source>
        <dbReference type="EMBL" id="RFU96250.1"/>
    </source>
</evidence>
<protein>
    <recommendedName>
        <fullName evidence="3">N-acetylmuramic acid 6-phosphate etherase</fullName>
        <shortName evidence="3">MurNAc-6-P etherase</shortName>
        <ecNumber evidence="3">4.2.1.126</ecNumber>
    </recommendedName>
    <alternativeName>
        <fullName evidence="3">N-acetylmuramic acid 6-phosphate hydrolase</fullName>
    </alternativeName>
    <alternativeName>
        <fullName evidence="3">N-acetylmuramic acid 6-phosphate lyase</fullName>
    </alternativeName>
</protein>
<evidence type="ECO:0000256" key="3">
    <source>
        <dbReference type="HAMAP-Rule" id="MF_00068"/>
    </source>
</evidence>
<dbReference type="NCBIfam" id="TIGR00274">
    <property type="entry name" value="N-acetylmuramic acid 6-phosphate etherase"/>
    <property type="match status" value="1"/>
</dbReference>
<comment type="function">
    <text evidence="3">Specifically catalyzes the cleavage of the D-lactyl ether substituent of MurNAc 6-phosphate, producing GlcNAc 6-phosphate and D-lactate.</text>
</comment>
<feature type="active site" evidence="3">
    <location>
        <position position="115"/>
    </location>
</feature>
<dbReference type="InterPro" id="IPR046348">
    <property type="entry name" value="SIS_dom_sf"/>
</dbReference>
<dbReference type="AlphaFoldDB" id="A0A372MM71"/>
<dbReference type="RefSeq" id="WP_117329069.1">
    <property type="nucleotide sequence ID" value="NZ_QUWK01000001.1"/>
</dbReference>
<proteinExistence type="inferred from homology"/>
<dbReference type="Gene3D" id="3.40.50.10490">
    <property type="entry name" value="Glucose-6-phosphate isomerase like protein, domain 1"/>
    <property type="match status" value="1"/>
</dbReference>
<feature type="active site" description="Proton donor" evidence="3">
    <location>
        <position position="84"/>
    </location>
</feature>
<dbReference type="InterPro" id="IPR001347">
    <property type="entry name" value="SIS_dom"/>
</dbReference>
<gene>
    <name evidence="3 5" type="primary">murQ</name>
    <name evidence="5" type="ORF">DYP60_01400</name>
</gene>
<dbReference type="GO" id="GO:0097173">
    <property type="term" value="P:N-acetylmuramic acid catabolic process"/>
    <property type="evidence" value="ECO:0007669"/>
    <property type="project" value="UniProtKB-UniPathway"/>
</dbReference>
<keyword evidence="6" id="KW-1185">Reference proteome</keyword>
<organism evidence="5 6">
    <name type="scientific">Sphaerochaeta halotolerans</name>
    <dbReference type="NCBI Taxonomy" id="2293840"/>
    <lineage>
        <taxon>Bacteria</taxon>
        <taxon>Pseudomonadati</taxon>
        <taxon>Spirochaetota</taxon>
        <taxon>Spirochaetia</taxon>
        <taxon>Spirochaetales</taxon>
        <taxon>Sphaerochaetaceae</taxon>
        <taxon>Sphaerochaeta</taxon>
    </lineage>
</organism>
<evidence type="ECO:0000259" key="4">
    <source>
        <dbReference type="PROSITE" id="PS51464"/>
    </source>
</evidence>